<protein>
    <submittedName>
        <fullName evidence="1">Uncharacterized protein</fullName>
    </submittedName>
</protein>
<dbReference type="AlphaFoldDB" id="A0A839K476"/>
<dbReference type="Proteomes" id="UP000574276">
    <property type="component" value="Unassembled WGS sequence"/>
</dbReference>
<dbReference type="EMBL" id="JACEGA010000001">
    <property type="protein sequence ID" value="MBB2184664.1"/>
    <property type="molecule type" value="Genomic_DNA"/>
</dbReference>
<evidence type="ECO:0000313" key="1">
    <source>
        <dbReference type="EMBL" id="MBB2184664.1"/>
    </source>
</evidence>
<keyword evidence="2" id="KW-1185">Reference proteome</keyword>
<gene>
    <name evidence="1" type="ORF">H0486_17500</name>
</gene>
<reference evidence="1 2" key="1">
    <citation type="submission" date="2020-07" db="EMBL/GenBank/DDBJ databases">
        <title>Characterization and genome sequencing of isolate MD1, a novel member within the family Lachnospiraceae.</title>
        <authorList>
            <person name="Rettenmaier R."/>
            <person name="Di Bello L."/>
            <person name="Zinser C."/>
            <person name="Scheitz K."/>
            <person name="Liebl W."/>
            <person name="Zverlov V."/>
        </authorList>
    </citation>
    <scope>NUCLEOTIDE SEQUENCE [LARGE SCALE GENOMIC DNA]</scope>
    <source>
        <strain evidence="1 2">MD1</strain>
    </source>
</reference>
<comment type="caution">
    <text evidence="1">The sequence shown here is derived from an EMBL/GenBank/DDBJ whole genome shotgun (WGS) entry which is preliminary data.</text>
</comment>
<evidence type="ECO:0000313" key="2">
    <source>
        <dbReference type="Proteomes" id="UP000574276"/>
    </source>
</evidence>
<sequence length="180" mass="20228">MHADNVLIEKVVVESARTGYILTTLELSDENSVIYMQETRLNVGEYTIIIDESGRRLNLYDLQEGMRIDAYFSSAMTRSIPPQSSAFSIIVLQEEATVDITTDRVVNVDTNYGFIITGNPYDIYDQMIFTVSDDTVILDQSNNTIPLEAIQPGQLVQVEHAIFQTLSIPPQSPAYRVMVL</sequence>
<accession>A0A839K476</accession>
<organism evidence="1 2">
    <name type="scientific">Variimorphobacter saccharofermentans</name>
    <dbReference type="NCBI Taxonomy" id="2755051"/>
    <lineage>
        <taxon>Bacteria</taxon>
        <taxon>Bacillati</taxon>
        <taxon>Bacillota</taxon>
        <taxon>Clostridia</taxon>
        <taxon>Lachnospirales</taxon>
        <taxon>Lachnospiraceae</taxon>
        <taxon>Variimorphobacter</taxon>
    </lineage>
</organism>
<proteinExistence type="predicted"/>
<name>A0A839K476_9FIRM</name>